<sequence length="63" mass="7316">MIGLEILLNKLCSLSESMENATCQERHRSITLFLLNIHKKNIHRSFQIWVKTAVSRHKAIKKG</sequence>
<organism evidence="1 2">
    <name type="scientific">Hafnia alvei ATCC 51873</name>
    <dbReference type="NCBI Taxonomy" id="1002364"/>
    <lineage>
        <taxon>Bacteria</taxon>
        <taxon>Pseudomonadati</taxon>
        <taxon>Pseudomonadota</taxon>
        <taxon>Gammaproteobacteria</taxon>
        <taxon>Enterobacterales</taxon>
        <taxon>Hafniaceae</taxon>
        <taxon>Hafnia</taxon>
    </lineage>
</organism>
<evidence type="ECO:0000313" key="1">
    <source>
        <dbReference type="EMBL" id="EHM37449.1"/>
    </source>
</evidence>
<dbReference type="Proteomes" id="UP000005959">
    <property type="component" value="Unassembled WGS sequence"/>
</dbReference>
<comment type="caution">
    <text evidence="1">The sequence shown here is derived from an EMBL/GenBank/DDBJ whole genome shotgun (WGS) entry which is preliminary data.</text>
</comment>
<dbReference type="AlphaFoldDB" id="G9YE62"/>
<dbReference type="EMBL" id="AGCI01000118">
    <property type="protein sequence ID" value="EHM37449.1"/>
    <property type="molecule type" value="Genomic_DNA"/>
</dbReference>
<evidence type="ECO:0000313" key="2">
    <source>
        <dbReference type="Proteomes" id="UP000005959"/>
    </source>
</evidence>
<dbReference type="HOGENOM" id="CLU_2879615_0_0_6"/>
<gene>
    <name evidence="1" type="ORF">HMPREF0454_04911</name>
</gene>
<reference evidence="1 2" key="1">
    <citation type="submission" date="2011-08" db="EMBL/GenBank/DDBJ databases">
        <authorList>
            <person name="Weinstock G."/>
            <person name="Sodergren E."/>
            <person name="Clifton S."/>
            <person name="Fulton L."/>
            <person name="Fulton B."/>
            <person name="Courtney L."/>
            <person name="Fronick C."/>
            <person name="Harrison M."/>
            <person name="Strong C."/>
            <person name="Farmer C."/>
            <person name="Delahaunty K."/>
            <person name="Markovic C."/>
            <person name="Hall O."/>
            <person name="Minx P."/>
            <person name="Tomlinson C."/>
            <person name="Mitreva M."/>
            <person name="Hou S."/>
            <person name="Chen J."/>
            <person name="Wollam A."/>
            <person name="Pepin K.H."/>
            <person name="Johnson M."/>
            <person name="Bhonagiri V."/>
            <person name="Zhang X."/>
            <person name="Suruliraj S."/>
            <person name="Warren W."/>
            <person name="Chinwalla A."/>
            <person name="Mardis E.R."/>
            <person name="Wilson R.K."/>
        </authorList>
    </citation>
    <scope>NUCLEOTIDE SEQUENCE [LARGE SCALE GENOMIC DNA]</scope>
    <source>
        <strain evidence="1 2">ATCC 51873</strain>
    </source>
</reference>
<protein>
    <submittedName>
        <fullName evidence="1">Uncharacterized protein</fullName>
    </submittedName>
</protein>
<proteinExistence type="predicted"/>
<name>G9YE62_HAFAL</name>
<accession>G9YE62</accession>